<reference evidence="1 2" key="3">
    <citation type="journal article" date="2008" name="Appl. Environ. Microbiol.">
        <title>Identification of mobile elements and pseudogenes in the Shewanella oneidensis MR-1 genome.</title>
        <authorList>
            <person name="Romine M.F."/>
            <person name="Carlson T.S."/>
            <person name="Norbeck A.D."/>
            <person name="McCue L.A."/>
            <person name="Lipton M.S."/>
        </authorList>
    </citation>
    <scope>NUCLEOTIDE SEQUENCE [LARGE SCALE GENOMIC DNA]</scope>
    <source>
        <strain evidence="2">ATCC 700550 / JCM 31522 / CIP 106686 / LMG 19005 / NCIMB 14063 / MR-1</strain>
    </source>
</reference>
<dbReference type="STRING" id="211586.SO_0384"/>
<gene>
    <name evidence="1" type="ordered locus">SO_0384</name>
</gene>
<dbReference type="AlphaFoldDB" id="Q8EJS8"/>
<dbReference type="EMBL" id="AE014299">
    <property type="protein sequence ID" value="AAN53467.2"/>
    <property type="molecule type" value="Genomic_DNA"/>
</dbReference>
<dbReference type="BioCyc" id="SONE211586:G1GMP-368-MONOMER"/>
<reference evidence="1 2" key="4">
    <citation type="journal article" date="2011" name="BMC Genomics">
        <title>Genome-wide protein localization prediction strategies for gram negative bacteria.</title>
        <authorList>
            <person name="Romine M.F."/>
        </authorList>
    </citation>
    <scope>NUCLEOTIDE SEQUENCE [LARGE SCALE GENOMIC DNA]</scope>
    <source>
        <strain evidence="2">ATCC 700550 / JCM 31522 / CIP 106686 / LMG 19005 / NCIMB 14063 / MR-1</strain>
    </source>
</reference>
<dbReference type="eggNOG" id="ENOG502ZF7A">
    <property type="taxonomic scope" value="Bacteria"/>
</dbReference>
<organism evidence="1 2">
    <name type="scientific">Shewanella oneidensis (strain ATCC 700550 / JCM 31522 / CIP 106686 / LMG 19005 / NCIMB 14063 / MR-1)</name>
    <dbReference type="NCBI Taxonomy" id="211586"/>
    <lineage>
        <taxon>Bacteria</taxon>
        <taxon>Pseudomonadati</taxon>
        <taxon>Pseudomonadota</taxon>
        <taxon>Gammaproteobacteria</taxon>
        <taxon>Alteromonadales</taxon>
        <taxon>Shewanellaceae</taxon>
        <taxon>Shewanella</taxon>
    </lineage>
</organism>
<name>Q8EJS8_SHEON</name>
<evidence type="ECO:0000313" key="1">
    <source>
        <dbReference type="EMBL" id="AAN53467.2"/>
    </source>
</evidence>
<dbReference type="PhylomeDB" id="Q8EJS8"/>
<protein>
    <recommendedName>
        <fullName evidence="3">Inovirus Gp2 family protein</fullName>
    </recommendedName>
</protein>
<dbReference type="OrthoDB" id="5593782at2"/>
<proteinExistence type="predicted"/>
<dbReference type="KEGG" id="son:SO_0384"/>
<dbReference type="HOGENOM" id="CLU_086947_1_1_6"/>
<reference evidence="1 2" key="1">
    <citation type="journal article" date="2002" name="Nat. Biotechnol.">
        <title>Genome sequence of the dissimilatory metal ion-reducing bacterium Shewanella oneidensis.</title>
        <authorList>
            <person name="Heidelberg J.F."/>
            <person name="Paulsen I.T."/>
            <person name="Nelson K.E."/>
            <person name="Gaidos E.J."/>
            <person name="Nelson W.C."/>
            <person name="Read T.D."/>
            <person name="Eisen J.A."/>
            <person name="Seshadri R."/>
            <person name="Ward N."/>
            <person name="Methe B."/>
            <person name="Clayton R.A."/>
            <person name="Meyer T."/>
            <person name="Tsapin A."/>
            <person name="Scott J."/>
            <person name="Beanan M."/>
            <person name="Brinkac L."/>
            <person name="Daugherty S."/>
            <person name="DeBoy R.T."/>
            <person name="Dodson R.J."/>
            <person name="Durkin A.S."/>
            <person name="Haft D.H."/>
            <person name="Kolonay J.F."/>
            <person name="Madupu R."/>
            <person name="Peterson J.D."/>
            <person name="Umayam L.A."/>
            <person name="White O."/>
            <person name="Wolf A.M."/>
            <person name="Vamathevan J."/>
            <person name="Weidman J."/>
            <person name="Impraim M."/>
            <person name="Lee K."/>
            <person name="Berry K."/>
            <person name="Lee C."/>
            <person name="Mueller J."/>
            <person name="Khouri H."/>
            <person name="Gill J."/>
            <person name="Utterback T.R."/>
            <person name="McDonald L.A."/>
            <person name="Feldblyum T.V."/>
            <person name="Smith H.O."/>
            <person name="Venter J.C."/>
            <person name="Nealson K.H."/>
            <person name="Fraser C.M."/>
        </authorList>
    </citation>
    <scope>NUCLEOTIDE SEQUENCE [LARGE SCALE GENOMIC DNA]</scope>
    <source>
        <strain evidence="2">ATCC 700550 / JCM 31522 / CIP 106686 / LMG 19005 / NCIMB 14063 / MR-1</strain>
    </source>
</reference>
<reference evidence="1 2" key="2">
    <citation type="journal article" date="2005" name="Proteomics">
        <title>Global detection and characterization of hypothetical proteins in Shewanella oneidensis MR-1 using LC-MS based proteomics.</title>
        <authorList>
            <person name="Elias D.A."/>
            <person name="Monroe M.E."/>
            <person name="Marshall M.J."/>
            <person name="Romine M.F."/>
            <person name="Belieav A.S."/>
            <person name="Fredrickson J.K."/>
            <person name="Anderson G.A."/>
            <person name="Smith R.D."/>
            <person name="Lipton M.S."/>
        </authorList>
    </citation>
    <scope>NUCLEOTIDE SEQUENCE [LARGE SCALE GENOMIC DNA]</scope>
    <source>
        <strain evidence="2">ATCC 700550 / JCM 31522 / CIP 106686 / LMG 19005 / NCIMB 14063 / MR-1</strain>
    </source>
</reference>
<dbReference type="PATRIC" id="fig|211586.12.peg.375"/>
<dbReference type="Proteomes" id="UP000008186">
    <property type="component" value="Chromosome"/>
</dbReference>
<sequence>MLTNAGSKSRLTSRKMQSTHLQYYGRSRFTPLYNPHYEQVIYNISALRFPLEDFLYQETLFKVMSFEHGISSSIMSAAIDQLLTALSHYSKILLVRFDLRVYTETPNNSLISKYRKTLLRFLDKKYQSKAWLFWVREQTPRSDKAHYHCFILLNGHKAKSGWGAFQQVQKACYMHPDTSAWLPESASYKIERNGLKGVESAIHRISYLAKHYSKELTPNKIKRFQTSTSRS</sequence>
<accession>Q8EJS8</accession>
<dbReference type="PaxDb" id="211586-SO_0384"/>
<keyword evidence="2" id="KW-1185">Reference proteome</keyword>
<evidence type="ECO:0008006" key="3">
    <source>
        <dbReference type="Google" id="ProtNLM"/>
    </source>
</evidence>
<evidence type="ECO:0000313" key="2">
    <source>
        <dbReference type="Proteomes" id="UP000008186"/>
    </source>
</evidence>